<dbReference type="Pfam" id="PF02170">
    <property type="entry name" value="PAZ"/>
    <property type="match status" value="1"/>
</dbReference>
<feature type="region of interest" description="Disordered" evidence="5">
    <location>
        <begin position="1"/>
        <end position="147"/>
    </location>
</feature>
<dbReference type="PANTHER" id="PTHR22891">
    <property type="entry name" value="EUKARYOTIC TRANSLATION INITIATION FACTOR 2C"/>
    <property type="match status" value="1"/>
</dbReference>
<dbReference type="CDD" id="cd02846">
    <property type="entry name" value="PAZ_argonaute_like"/>
    <property type="match status" value="1"/>
</dbReference>
<evidence type="ECO:0000256" key="3">
    <source>
        <dbReference type="ARBA" id="ARBA00023158"/>
    </source>
</evidence>
<dbReference type="Gene3D" id="3.40.50.2300">
    <property type="match status" value="1"/>
</dbReference>
<dbReference type="Pfam" id="PF16486">
    <property type="entry name" value="ArgoN"/>
    <property type="match status" value="1"/>
</dbReference>
<dbReference type="GO" id="GO:0003723">
    <property type="term" value="F:RNA binding"/>
    <property type="evidence" value="ECO:0007669"/>
    <property type="project" value="InterPro"/>
</dbReference>
<dbReference type="InterPro" id="IPR036397">
    <property type="entry name" value="RNaseH_sf"/>
</dbReference>
<evidence type="ECO:0000259" key="6">
    <source>
        <dbReference type="PROSITE" id="PS50821"/>
    </source>
</evidence>
<evidence type="ECO:0000256" key="5">
    <source>
        <dbReference type="SAM" id="MobiDB-lite"/>
    </source>
</evidence>
<dbReference type="InterPro" id="IPR012337">
    <property type="entry name" value="RNaseH-like_sf"/>
</dbReference>
<dbReference type="Pfam" id="PF02171">
    <property type="entry name" value="Piwi"/>
    <property type="match status" value="1"/>
</dbReference>
<evidence type="ECO:0000259" key="7">
    <source>
        <dbReference type="PROSITE" id="PS50822"/>
    </source>
</evidence>
<evidence type="ECO:0000256" key="1">
    <source>
        <dbReference type="ARBA" id="ARBA00008201"/>
    </source>
</evidence>
<dbReference type="GO" id="GO:1990904">
    <property type="term" value="C:ribonucleoprotein complex"/>
    <property type="evidence" value="ECO:0007669"/>
    <property type="project" value="UniProtKB-KW"/>
</dbReference>
<dbReference type="Pfam" id="PF08699">
    <property type="entry name" value="ArgoL1"/>
    <property type="match status" value="1"/>
</dbReference>
<dbReference type="EMBL" id="JACGWL010000007">
    <property type="protein sequence ID" value="KAK4399510.1"/>
    <property type="molecule type" value="Genomic_DNA"/>
</dbReference>
<dbReference type="PROSITE" id="PS50821">
    <property type="entry name" value="PAZ"/>
    <property type="match status" value="1"/>
</dbReference>
<dbReference type="GO" id="GO:0051607">
    <property type="term" value="P:defense response to virus"/>
    <property type="evidence" value="ECO:0007669"/>
    <property type="project" value="UniProtKB-ARBA"/>
</dbReference>
<keyword evidence="9" id="KW-1185">Reference proteome</keyword>
<dbReference type="SMART" id="SM01163">
    <property type="entry name" value="DUF1785"/>
    <property type="match status" value="1"/>
</dbReference>
<dbReference type="InterPro" id="IPR003100">
    <property type="entry name" value="PAZ_dom"/>
</dbReference>
<comment type="caution">
    <text evidence="8">The sequence shown here is derived from an EMBL/GenBank/DDBJ whole genome shotgun (WGS) entry which is preliminary data.</text>
</comment>
<accession>A0AAE1WTZ9</accession>
<dbReference type="AlphaFoldDB" id="A0AAE1WTZ9"/>
<reference evidence="8" key="1">
    <citation type="submission" date="2020-06" db="EMBL/GenBank/DDBJ databases">
        <authorList>
            <person name="Li T."/>
            <person name="Hu X."/>
            <person name="Zhang T."/>
            <person name="Song X."/>
            <person name="Zhang H."/>
            <person name="Dai N."/>
            <person name="Sheng W."/>
            <person name="Hou X."/>
            <person name="Wei L."/>
        </authorList>
    </citation>
    <scope>NUCLEOTIDE SEQUENCE</scope>
    <source>
        <strain evidence="8">K16</strain>
        <tissue evidence="8">Leaf</tissue>
    </source>
</reference>
<keyword evidence="2" id="KW-0678">Repressor</keyword>
<keyword evidence="4" id="KW-0687">Ribonucleoprotein</keyword>
<gene>
    <name evidence="8" type="ORF">Sango_1426500</name>
</gene>
<dbReference type="SUPFAM" id="SSF53098">
    <property type="entry name" value="Ribonuclease H-like"/>
    <property type="match status" value="1"/>
</dbReference>
<evidence type="ECO:0000256" key="4">
    <source>
        <dbReference type="ARBA" id="ARBA00023274"/>
    </source>
</evidence>
<feature type="domain" description="PAZ" evidence="6">
    <location>
        <begin position="347"/>
        <end position="461"/>
    </location>
</feature>
<dbReference type="InterPro" id="IPR032474">
    <property type="entry name" value="Argonaute_N"/>
</dbReference>
<sequence length="966" mass="108652">MDSGRSNYGRGRGRGRGRGPGNYQNQPHQGGGSGDPSLHPGSPPQAWGNQPPPPQLTSPGPVAGRGVWTGRPWGPFLSSPSPSPSTSPSSSSSPSPSSVQPLSPPQKPPKQSADELGVQKLKISEQEALPSSPLREENQIQPMRRPHEVRRSPINPITLLVNHFPVKFDPERTINHYHVDVKLGDKTVRKSDMPLIKEKLFSDDPWFQNIKAAYDGDKNIFSSVHLPQGQFKVDFSGGEEIKSGSYMCTIKFVNELMLSKLNDYMTGGLPDIPRDILHGMDLFMQENPSRRRISLGRSFYSLEYRTEYELGYGFSAGTGFQQSLKPTSQGLALCLDYSAVAIPDPVPVLDFLNVHLEKGVAGLKKSRQLANDALEGLKVTVTHRRTKQKYTIAGLTTEVARDSSFEVHDPKGKNPPEEIRLVKYFKDKWGQDIMYPDLPCLELGTQKKSNKVPLEFCVLVEGQRYPRERLPYCAATWLKNLSVCKPYIRMKAIDEMVRAEDGPCGPLTRDFRIEVDTNMTKVVGRVIGAPLLKLGIPRTLRVDGAKCQWNLVGRTLVDGKTIVRWALLDFTNGDSERFQADTFVYNLLHRCKKLGIKMAKPMLSRVTRVDEFSCVDELEKLLGEVLQRCWNLQMIVCVMTKPDPRYKYLKWVSETRIGVVTQCCCSKSANSGKDQYFANLCLKINAKLGGSNFELAREDPHFDIGEHVMFIGADVNHPGPKNVSCPSIAAVVGTVNWPAANRYAARVGPQEHRREQIINFGAMCLDLVKTYVRLNNIMPKRIVVFRDGVSEAQFVMVLNKELLDLRRVFYNSGYQPKITVVVAQKRHQTRLFVEDEFDNGMPDNVPPGTVVDTTIVHPRDYDFYLCSHYGSIGTSKPTHYHVLLDENSFTSDDLQRLIYEMCFTYVRCTKPVSLVPPVYYADRVAYRGRMFQEVLMRNPTLASSATSSDSMFYTVHPHLKDTMFFV</sequence>
<keyword evidence="3" id="KW-0943">RNA-mediated gene silencing</keyword>
<dbReference type="Gene3D" id="3.30.420.10">
    <property type="entry name" value="Ribonuclease H-like superfamily/Ribonuclease H"/>
    <property type="match status" value="1"/>
</dbReference>
<evidence type="ECO:0000256" key="2">
    <source>
        <dbReference type="ARBA" id="ARBA00022491"/>
    </source>
</evidence>
<name>A0AAE1WTZ9_9LAMI</name>
<dbReference type="CDD" id="cd04657">
    <property type="entry name" value="Piwi_ago-like"/>
    <property type="match status" value="1"/>
</dbReference>
<comment type="similarity">
    <text evidence="1">Belongs to the argonaute family. Ago subfamily.</text>
</comment>
<dbReference type="Gene3D" id="2.170.260.10">
    <property type="entry name" value="paz domain"/>
    <property type="match status" value="1"/>
</dbReference>
<dbReference type="Proteomes" id="UP001289374">
    <property type="component" value="Unassembled WGS sequence"/>
</dbReference>
<dbReference type="InterPro" id="IPR045246">
    <property type="entry name" value="Piwi_ago-like"/>
</dbReference>
<dbReference type="PROSITE" id="PS50822">
    <property type="entry name" value="PIWI"/>
    <property type="match status" value="1"/>
</dbReference>
<dbReference type="InterPro" id="IPR003165">
    <property type="entry name" value="Piwi"/>
</dbReference>
<organism evidence="8 9">
    <name type="scientific">Sesamum angolense</name>
    <dbReference type="NCBI Taxonomy" id="2727404"/>
    <lineage>
        <taxon>Eukaryota</taxon>
        <taxon>Viridiplantae</taxon>
        <taxon>Streptophyta</taxon>
        <taxon>Embryophyta</taxon>
        <taxon>Tracheophyta</taxon>
        <taxon>Spermatophyta</taxon>
        <taxon>Magnoliopsida</taxon>
        <taxon>eudicotyledons</taxon>
        <taxon>Gunneridae</taxon>
        <taxon>Pentapetalae</taxon>
        <taxon>asterids</taxon>
        <taxon>lamiids</taxon>
        <taxon>Lamiales</taxon>
        <taxon>Pedaliaceae</taxon>
        <taxon>Sesamum</taxon>
    </lineage>
</organism>
<proteinExistence type="inferred from homology"/>
<reference evidence="8" key="2">
    <citation type="journal article" date="2024" name="Plant">
        <title>Genomic evolution and insights into agronomic trait innovations of Sesamum species.</title>
        <authorList>
            <person name="Miao H."/>
            <person name="Wang L."/>
            <person name="Qu L."/>
            <person name="Liu H."/>
            <person name="Sun Y."/>
            <person name="Le M."/>
            <person name="Wang Q."/>
            <person name="Wei S."/>
            <person name="Zheng Y."/>
            <person name="Lin W."/>
            <person name="Duan Y."/>
            <person name="Cao H."/>
            <person name="Xiong S."/>
            <person name="Wang X."/>
            <person name="Wei L."/>
            <person name="Li C."/>
            <person name="Ma Q."/>
            <person name="Ju M."/>
            <person name="Zhao R."/>
            <person name="Li G."/>
            <person name="Mu C."/>
            <person name="Tian Q."/>
            <person name="Mei H."/>
            <person name="Zhang T."/>
            <person name="Gao T."/>
            <person name="Zhang H."/>
        </authorList>
    </citation>
    <scope>NUCLEOTIDE SEQUENCE</scope>
    <source>
        <strain evidence="8">K16</strain>
    </source>
</reference>
<dbReference type="GO" id="GO:0031047">
    <property type="term" value="P:regulatory ncRNA-mediated gene silencing"/>
    <property type="evidence" value="ECO:0007669"/>
    <property type="project" value="UniProtKB-KW"/>
</dbReference>
<dbReference type="SMART" id="SM00950">
    <property type="entry name" value="Piwi"/>
    <property type="match status" value="1"/>
</dbReference>
<feature type="domain" description="Piwi" evidence="7">
    <location>
        <begin position="634"/>
        <end position="933"/>
    </location>
</feature>
<evidence type="ECO:0000313" key="9">
    <source>
        <dbReference type="Proteomes" id="UP001289374"/>
    </source>
</evidence>
<dbReference type="SUPFAM" id="SSF101690">
    <property type="entry name" value="PAZ domain"/>
    <property type="match status" value="1"/>
</dbReference>
<protein>
    <submittedName>
        <fullName evidence="8">Protein argonaute 2</fullName>
    </submittedName>
</protein>
<evidence type="ECO:0000313" key="8">
    <source>
        <dbReference type="EMBL" id="KAK4399510.1"/>
    </source>
</evidence>
<dbReference type="InterPro" id="IPR014811">
    <property type="entry name" value="ArgoL1"/>
</dbReference>
<dbReference type="InterPro" id="IPR036085">
    <property type="entry name" value="PAZ_dom_sf"/>
</dbReference>
<feature type="compositionally biased region" description="Low complexity" evidence="5">
    <location>
        <begin position="78"/>
        <end position="101"/>
    </location>
</feature>